<evidence type="ECO:0000259" key="2">
    <source>
        <dbReference type="Pfam" id="PF13386"/>
    </source>
</evidence>
<dbReference type="RefSeq" id="WP_013798962.1">
    <property type="nucleotide sequence ID" value="NC_015562.1"/>
</dbReference>
<dbReference type="GeneID" id="10643656"/>
<dbReference type="GO" id="GO:0046583">
    <property type="term" value="F:monoatomic cation efflux transmembrane transporter activity"/>
    <property type="evidence" value="ECO:0007669"/>
    <property type="project" value="TreeGrafter"/>
</dbReference>
<feature type="transmembrane region" description="Helical" evidence="1">
    <location>
        <begin position="78"/>
        <end position="99"/>
    </location>
</feature>
<dbReference type="EMBL" id="CP002737">
    <property type="protein sequence ID" value="AEF96360.1"/>
    <property type="molecule type" value="Genomic_DNA"/>
</dbReference>
<dbReference type="OrthoDB" id="71082at2157"/>
<gene>
    <name evidence="3" type="ordered locus">Metig_0815</name>
</gene>
<dbReference type="GO" id="GO:0006824">
    <property type="term" value="P:cobalt ion transport"/>
    <property type="evidence" value="ECO:0007669"/>
    <property type="project" value="UniProtKB-KW"/>
</dbReference>
<proteinExistence type="predicted"/>
<dbReference type="GO" id="GO:0015099">
    <property type="term" value="F:nickel cation transmembrane transporter activity"/>
    <property type="evidence" value="ECO:0007669"/>
    <property type="project" value="TreeGrafter"/>
</dbReference>
<keyword evidence="1" id="KW-0812">Transmembrane</keyword>
<keyword evidence="1" id="KW-1133">Transmembrane helix</keyword>
<evidence type="ECO:0000313" key="4">
    <source>
        <dbReference type="Proteomes" id="UP000009227"/>
    </source>
</evidence>
<feature type="domain" description="Urease accessory protein UreH-like transmembrane" evidence="2">
    <location>
        <begin position="94"/>
        <end position="198"/>
    </location>
</feature>
<dbReference type="InterPro" id="IPR051224">
    <property type="entry name" value="NiCoT_RcnA"/>
</dbReference>
<dbReference type="InterPro" id="IPR039447">
    <property type="entry name" value="UreH-like_TM_dom"/>
</dbReference>
<organism evidence="4">
    <name type="scientific">Methanotorris igneus (strain DSM 5666 / JCM 11834 / Kol 5)</name>
    <dbReference type="NCBI Taxonomy" id="880724"/>
    <lineage>
        <taxon>Archaea</taxon>
        <taxon>Methanobacteriati</taxon>
        <taxon>Methanobacteriota</taxon>
        <taxon>Methanomada group</taxon>
        <taxon>Methanococci</taxon>
        <taxon>Methanococcales</taxon>
        <taxon>Methanocaldococcaceae</taxon>
        <taxon>Methanotorris</taxon>
    </lineage>
</organism>
<dbReference type="HOGENOM" id="CLU_058605_4_1_2"/>
<feature type="transmembrane region" description="Helical" evidence="1">
    <location>
        <begin position="111"/>
        <end position="136"/>
    </location>
</feature>
<evidence type="ECO:0000313" key="3">
    <source>
        <dbReference type="EMBL" id="AEF96360.1"/>
    </source>
</evidence>
<dbReference type="STRING" id="880724.Metig_0815"/>
<dbReference type="GO" id="GO:0010045">
    <property type="term" value="P:response to nickel cation"/>
    <property type="evidence" value="ECO:0007669"/>
    <property type="project" value="TreeGrafter"/>
</dbReference>
<name>F6BCZ9_METIK</name>
<keyword evidence="4" id="KW-1185">Reference proteome</keyword>
<feature type="transmembrane region" description="Helical" evidence="1">
    <location>
        <begin position="41"/>
        <end position="66"/>
    </location>
</feature>
<feature type="transmembrane region" description="Helical" evidence="1">
    <location>
        <begin position="143"/>
        <end position="166"/>
    </location>
</feature>
<sequence>MELVFTATAFILGMLHALEPGHGKSVLAAYVLGTKANIKDAITLGVTITLSHIFVVFMLGILSIYLIKSVSASIAHDLMGVIGGAILIGVGLWILNGYFHPHEHKIDTKKGIIAIGLSAGLTPCPAALAVLLFSIVEGDVLNGLIYVVVFSIGLALSLTTLSVLFIKSKEFIQKYAGSEKINKLPLISGTIIILIGLYIVVLQITALSIISNFKF</sequence>
<dbReference type="PANTHER" id="PTHR40659:SF1">
    <property type="entry name" value="NICKEL_COBALT EFFLUX SYSTEM RCNA"/>
    <property type="match status" value="1"/>
</dbReference>
<dbReference type="Pfam" id="PF13386">
    <property type="entry name" value="DsbD_2"/>
    <property type="match status" value="1"/>
</dbReference>
<dbReference type="AlphaFoldDB" id="F6BCZ9"/>
<dbReference type="Proteomes" id="UP000009227">
    <property type="component" value="Chromosome"/>
</dbReference>
<dbReference type="KEGG" id="mig:Metig_0815"/>
<feature type="transmembrane region" description="Helical" evidence="1">
    <location>
        <begin position="186"/>
        <end position="210"/>
    </location>
</feature>
<dbReference type="GO" id="GO:0005886">
    <property type="term" value="C:plasma membrane"/>
    <property type="evidence" value="ECO:0007669"/>
    <property type="project" value="UniProtKB-SubCell"/>
</dbReference>
<protein>
    <submittedName>
        <fullName evidence="3">High-affinity nickel-transporter</fullName>
    </submittedName>
</protein>
<keyword evidence="1" id="KW-0472">Membrane</keyword>
<dbReference type="GO" id="GO:0032025">
    <property type="term" value="P:response to cobalt ion"/>
    <property type="evidence" value="ECO:0007669"/>
    <property type="project" value="TreeGrafter"/>
</dbReference>
<evidence type="ECO:0000256" key="1">
    <source>
        <dbReference type="SAM" id="Phobius"/>
    </source>
</evidence>
<dbReference type="PANTHER" id="PTHR40659">
    <property type="entry name" value="NICKEL/COBALT EFFLUX SYSTEM RCNA"/>
    <property type="match status" value="1"/>
</dbReference>
<accession>F6BCZ9</accession>
<reference evidence="3 4" key="1">
    <citation type="submission" date="2011-05" db="EMBL/GenBank/DDBJ databases">
        <title>Complete sequence of Methanotorris igneus Kol 5.</title>
        <authorList>
            <consortium name="US DOE Joint Genome Institute"/>
            <person name="Lucas S."/>
            <person name="Han J."/>
            <person name="Lapidus A."/>
            <person name="Cheng J.-F."/>
            <person name="Goodwin L."/>
            <person name="Pitluck S."/>
            <person name="Peters L."/>
            <person name="Mikhailova N."/>
            <person name="Chertkov O."/>
            <person name="Han C."/>
            <person name="Tapia R."/>
            <person name="Land M."/>
            <person name="Hauser L."/>
            <person name="Kyrpides N."/>
            <person name="Ivanova N."/>
            <person name="Pagani I."/>
            <person name="Sieprawska-Lupa M."/>
            <person name="Whitman W."/>
            <person name="Woyke T."/>
        </authorList>
    </citation>
    <scope>NUCLEOTIDE SEQUENCE [LARGE SCALE GENOMIC DNA]</scope>
    <source>
        <strain evidence="4">DSM 5666 / JCM 11834 / Kol 5</strain>
    </source>
</reference>